<dbReference type="InterPro" id="IPR017969">
    <property type="entry name" value="Heavy-metal-associated_CS"/>
</dbReference>
<dbReference type="PROSITE" id="PS50846">
    <property type="entry name" value="HMA_2"/>
    <property type="match status" value="1"/>
</dbReference>
<dbReference type="Proteomes" id="UP001596270">
    <property type="component" value="Unassembled WGS sequence"/>
</dbReference>
<dbReference type="InterPro" id="IPR006121">
    <property type="entry name" value="HMA_dom"/>
</dbReference>
<evidence type="ECO:0000256" key="1">
    <source>
        <dbReference type="ARBA" id="ARBA00022723"/>
    </source>
</evidence>
<feature type="domain" description="HMA" evidence="2">
    <location>
        <begin position="1"/>
        <end position="63"/>
    </location>
</feature>
<name>A0ABW1U2Z5_9BURK</name>
<dbReference type="CDD" id="cd00371">
    <property type="entry name" value="HMA"/>
    <property type="match status" value="1"/>
</dbReference>
<keyword evidence="1" id="KW-0479">Metal-binding</keyword>
<gene>
    <name evidence="3" type="ORF">ACFQND_23735</name>
</gene>
<evidence type="ECO:0000313" key="3">
    <source>
        <dbReference type="EMBL" id="MFC6284251.1"/>
    </source>
</evidence>
<accession>A0ABW1U2Z5</accession>
<reference evidence="4" key="1">
    <citation type="journal article" date="2019" name="Int. J. Syst. Evol. Microbiol.">
        <title>The Global Catalogue of Microorganisms (GCM) 10K type strain sequencing project: providing services to taxonomists for standard genome sequencing and annotation.</title>
        <authorList>
            <consortium name="The Broad Institute Genomics Platform"/>
            <consortium name="The Broad Institute Genome Sequencing Center for Infectious Disease"/>
            <person name="Wu L."/>
            <person name="Ma J."/>
        </authorList>
    </citation>
    <scope>NUCLEOTIDE SEQUENCE [LARGE SCALE GENOMIC DNA]</scope>
    <source>
        <strain evidence="4">CCUG 39402</strain>
    </source>
</reference>
<dbReference type="Gene3D" id="3.30.70.100">
    <property type="match status" value="1"/>
</dbReference>
<dbReference type="RefSeq" id="WP_371440008.1">
    <property type="nucleotide sequence ID" value="NZ_JBHSRS010000084.1"/>
</dbReference>
<dbReference type="InterPro" id="IPR036163">
    <property type="entry name" value="HMA_dom_sf"/>
</dbReference>
<dbReference type="Pfam" id="PF00403">
    <property type="entry name" value="HMA"/>
    <property type="match status" value="1"/>
</dbReference>
<organism evidence="3 4">
    <name type="scientific">Polaromonas aquatica</name>
    <dbReference type="NCBI Taxonomy" id="332657"/>
    <lineage>
        <taxon>Bacteria</taxon>
        <taxon>Pseudomonadati</taxon>
        <taxon>Pseudomonadota</taxon>
        <taxon>Betaproteobacteria</taxon>
        <taxon>Burkholderiales</taxon>
        <taxon>Comamonadaceae</taxon>
        <taxon>Polaromonas</taxon>
    </lineage>
</organism>
<evidence type="ECO:0000259" key="2">
    <source>
        <dbReference type="PROSITE" id="PS50846"/>
    </source>
</evidence>
<sequence>MIEFELQDMTCGHCAGMVNRTVKLVDPEAKVEVDVASKKVKIESSEDRAAFVEALTEAGYPPAA</sequence>
<dbReference type="PROSITE" id="PS01047">
    <property type="entry name" value="HMA_1"/>
    <property type="match status" value="1"/>
</dbReference>
<comment type="caution">
    <text evidence="3">The sequence shown here is derived from an EMBL/GenBank/DDBJ whole genome shotgun (WGS) entry which is preliminary data.</text>
</comment>
<protein>
    <submittedName>
        <fullName evidence="3">Heavy-metal-associated domain-containing protein</fullName>
    </submittedName>
</protein>
<dbReference type="EMBL" id="JBHSRS010000084">
    <property type="protein sequence ID" value="MFC6284251.1"/>
    <property type="molecule type" value="Genomic_DNA"/>
</dbReference>
<proteinExistence type="predicted"/>
<keyword evidence="4" id="KW-1185">Reference proteome</keyword>
<dbReference type="SUPFAM" id="SSF55008">
    <property type="entry name" value="HMA, heavy metal-associated domain"/>
    <property type="match status" value="1"/>
</dbReference>
<evidence type="ECO:0000313" key="4">
    <source>
        <dbReference type="Proteomes" id="UP001596270"/>
    </source>
</evidence>